<protein>
    <submittedName>
        <fullName evidence="2">Uncharacterized protein</fullName>
    </submittedName>
</protein>
<sequence length="73" mass="8230">MNSVATTVYGCKSGCEPDLEHSRKVIKHDGGRSLTSTLMNATRQQRQRGSHSRSCRDGRRKKATTRKPVEEKE</sequence>
<evidence type="ECO:0000313" key="3">
    <source>
        <dbReference type="Proteomes" id="UP000324222"/>
    </source>
</evidence>
<feature type="compositionally biased region" description="Polar residues" evidence="1">
    <location>
        <begin position="33"/>
        <end position="42"/>
    </location>
</feature>
<accession>A0A5B7F147</accession>
<comment type="caution">
    <text evidence="2">The sequence shown here is derived from an EMBL/GenBank/DDBJ whole genome shotgun (WGS) entry which is preliminary data.</text>
</comment>
<organism evidence="2 3">
    <name type="scientific">Portunus trituberculatus</name>
    <name type="common">Swimming crab</name>
    <name type="synonym">Neptunus trituberculatus</name>
    <dbReference type="NCBI Taxonomy" id="210409"/>
    <lineage>
        <taxon>Eukaryota</taxon>
        <taxon>Metazoa</taxon>
        <taxon>Ecdysozoa</taxon>
        <taxon>Arthropoda</taxon>
        <taxon>Crustacea</taxon>
        <taxon>Multicrustacea</taxon>
        <taxon>Malacostraca</taxon>
        <taxon>Eumalacostraca</taxon>
        <taxon>Eucarida</taxon>
        <taxon>Decapoda</taxon>
        <taxon>Pleocyemata</taxon>
        <taxon>Brachyura</taxon>
        <taxon>Eubrachyura</taxon>
        <taxon>Portunoidea</taxon>
        <taxon>Portunidae</taxon>
        <taxon>Portuninae</taxon>
        <taxon>Portunus</taxon>
    </lineage>
</organism>
<name>A0A5B7F147_PORTR</name>
<proteinExistence type="predicted"/>
<feature type="compositionally biased region" description="Basic residues" evidence="1">
    <location>
        <begin position="45"/>
        <end position="65"/>
    </location>
</feature>
<feature type="region of interest" description="Disordered" evidence="1">
    <location>
        <begin position="27"/>
        <end position="73"/>
    </location>
</feature>
<evidence type="ECO:0000256" key="1">
    <source>
        <dbReference type="SAM" id="MobiDB-lite"/>
    </source>
</evidence>
<gene>
    <name evidence="2" type="ORF">E2C01_031829</name>
</gene>
<keyword evidence="3" id="KW-1185">Reference proteome</keyword>
<dbReference type="Proteomes" id="UP000324222">
    <property type="component" value="Unassembled WGS sequence"/>
</dbReference>
<reference evidence="2 3" key="1">
    <citation type="submission" date="2019-05" db="EMBL/GenBank/DDBJ databases">
        <title>Another draft genome of Portunus trituberculatus and its Hox gene families provides insights of decapod evolution.</title>
        <authorList>
            <person name="Jeong J.-H."/>
            <person name="Song I."/>
            <person name="Kim S."/>
            <person name="Choi T."/>
            <person name="Kim D."/>
            <person name="Ryu S."/>
            <person name="Kim W."/>
        </authorList>
    </citation>
    <scope>NUCLEOTIDE SEQUENCE [LARGE SCALE GENOMIC DNA]</scope>
    <source>
        <tissue evidence="2">Muscle</tissue>
    </source>
</reference>
<dbReference type="EMBL" id="VSRR010004038">
    <property type="protein sequence ID" value="MPC38324.1"/>
    <property type="molecule type" value="Genomic_DNA"/>
</dbReference>
<dbReference type="AlphaFoldDB" id="A0A5B7F147"/>
<evidence type="ECO:0000313" key="2">
    <source>
        <dbReference type="EMBL" id="MPC38324.1"/>
    </source>
</evidence>